<name>A0A1D7VPF2_9ACTN</name>
<evidence type="ECO:0000313" key="1">
    <source>
        <dbReference type="EMBL" id="AOP48607.1"/>
    </source>
</evidence>
<accession>A0A1D7VPF2</accession>
<keyword evidence="2" id="KW-1185">Reference proteome</keyword>
<dbReference type="Proteomes" id="UP000094094">
    <property type="component" value="Chromosome"/>
</dbReference>
<dbReference type="KEGG" id="slc:SL103_22330"/>
<organism evidence="1 2">
    <name type="scientific">Streptomyces lydicus</name>
    <dbReference type="NCBI Taxonomy" id="47763"/>
    <lineage>
        <taxon>Bacteria</taxon>
        <taxon>Bacillati</taxon>
        <taxon>Actinomycetota</taxon>
        <taxon>Actinomycetes</taxon>
        <taxon>Kitasatosporales</taxon>
        <taxon>Streptomycetaceae</taxon>
        <taxon>Streptomyces</taxon>
    </lineage>
</organism>
<gene>
    <name evidence="1" type="ORF">SL103_22330</name>
</gene>
<dbReference type="EMBL" id="CP017157">
    <property type="protein sequence ID" value="AOP48607.1"/>
    <property type="molecule type" value="Genomic_DNA"/>
</dbReference>
<sequence>MNPSATVAAPGTAYPSDTVDTLDFRQLPVDPDEGLPQAFTCPIGDTAYDFGLYANLETGDDDPPGTLYDLAAPARISVPVPPPGYLVLRVVRLGPEGPRVEFLCKLVAEPPLVHRTARLAIRLLEAKVARGNLNGRGHYGSSIVIGVAQRWA</sequence>
<evidence type="ECO:0000313" key="2">
    <source>
        <dbReference type="Proteomes" id="UP000094094"/>
    </source>
</evidence>
<reference evidence="1 2" key="1">
    <citation type="submission" date="2016-09" db="EMBL/GenBank/DDBJ databases">
        <title>Complete genome sequencing of Streptomyces lydicus 103 and metabolic pathways analysis of antibiotic biosynthesis.</title>
        <authorList>
            <person name="Jia N."/>
            <person name="Ding M.-Z."/>
            <person name="Gao F."/>
            <person name="Yuan Y.-J."/>
        </authorList>
    </citation>
    <scope>NUCLEOTIDE SEQUENCE [LARGE SCALE GENOMIC DNA]</scope>
    <source>
        <strain evidence="1 2">103</strain>
    </source>
</reference>
<dbReference type="AlphaFoldDB" id="A0A1D7VPF2"/>
<dbReference type="RefSeq" id="WP_069570729.1">
    <property type="nucleotide sequence ID" value="NZ_CP017157.1"/>
</dbReference>
<proteinExistence type="predicted"/>
<protein>
    <submittedName>
        <fullName evidence="1">Uncharacterized protein</fullName>
    </submittedName>
</protein>
<dbReference type="OrthoDB" id="4569199at2"/>